<protein>
    <submittedName>
        <fullName evidence="1">Type II restriction enzyme NspV</fullName>
        <ecNumber evidence="1">3.1.21.4</ecNumber>
    </submittedName>
</protein>
<keyword evidence="1" id="KW-0378">Hydrolase</keyword>
<gene>
    <name evidence="1" type="ORF">JCM19300_2020</name>
</gene>
<dbReference type="EC" id="3.1.21.4" evidence="1"/>
<dbReference type="GO" id="GO:0009036">
    <property type="term" value="F:type II site-specific deoxyribonuclease activity"/>
    <property type="evidence" value="ECO:0007669"/>
    <property type="project" value="UniProtKB-EC"/>
</dbReference>
<dbReference type="Proteomes" id="UP000029644">
    <property type="component" value="Unassembled WGS sequence"/>
</dbReference>
<name>A0A090WBG0_9FLAO</name>
<evidence type="ECO:0000313" key="2">
    <source>
        <dbReference type="Proteomes" id="UP000029644"/>
    </source>
</evidence>
<evidence type="ECO:0000313" key="1">
    <source>
        <dbReference type="EMBL" id="GAL64872.1"/>
    </source>
</evidence>
<dbReference type="OrthoDB" id="9796209at2"/>
<accession>A0A090WBG0</accession>
<dbReference type="RefSeq" id="WP_042506706.1">
    <property type="nucleotide sequence ID" value="NZ_BBNQ01000024.1"/>
</dbReference>
<dbReference type="EMBL" id="BBNQ01000024">
    <property type="protein sequence ID" value="GAL64872.1"/>
    <property type="molecule type" value="Genomic_DNA"/>
</dbReference>
<proteinExistence type="predicted"/>
<comment type="caution">
    <text evidence="1">The sequence shown here is derived from an EMBL/GenBank/DDBJ whole genome shotgun (WGS) entry which is preliminary data.</text>
</comment>
<reference evidence="1 2" key="1">
    <citation type="journal article" date="2014" name="Genome Announc.">
        <title>Draft Genome Sequences of Marine Flavobacterium Algibacter lectus Strains SS8 and NR4.</title>
        <authorList>
            <person name="Takatani N."/>
            <person name="Nakanishi M."/>
            <person name="Meirelles P."/>
            <person name="Mino S."/>
            <person name="Suda W."/>
            <person name="Oshima K."/>
            <person name="Hattori M."/>
            <person name="Ohkuma M."/>
            <person name="Hosokawa M."/>
            <person name="Miyashita K."/>
            <person name="Thompson F.L."/>
            <person name="Niwa A."/>
            <person name="Sawabe T."/>
            <person name="Sawabe T."/>
        </authorList>
    </citation>
    <scope>NUCLEOTIDE SEQUENCE [LARGE SCALE GENOMIC DNA]</scope>
    <source>
        <strain evidence="1 2">JCM 19300</strain>
    </source>
</reference>
<organism evidence="1 2">
    <name type="scientific">Algibacter lectus</name>
    <dbReference type="NCBI Taxonomy" id="221126"/>
    <lineage>
        <taxon>Bacteria</taxon>
        <taxon>Pseudomonadati</taxon>
        <taxon>Bacteroidota</taxon>
        <taxon>Flavobacteriia</taxon>
        <taxon>Flavobacteriales</taxon>
        <taxon>Flavobacteriaceae</taxon>
        <taxon>Algibacter</taxon>
    </lineage>
</organism>
<sequence length="224" mass="25137">MNPELTIETLKKSAKEFCDIESSHLNTDLYGVTDGKAVGTYIEHKFKKYLLDNYTYENGSSAKGVDLPGPTIRTDIKVTSIRQPQSSSPFKDAKQKIFGLGYNLLVFVYDKVDDPNTSSAKLDFVSCSYLDKERTADYTTTFRIREMVKDGAIKEDIIAYLNDKNIPADDIALGLIADQILNNTPKQGYLTISNALQWRLQYARVVNLTDKVDGITKVVDKVTK</sequence>
<dbReference type="AlphaFoldDB" id="A0A090WBG0"/>
<dbReference type="REBASE" id="98177">
    <property type="entry name" value="AleSS8ORF2019P"/>
</dbReference>